<dbReference type="AlphaFoldDB" id="A0A061SEN1"/>
<feature type="non-terminal residue" evidence="2">
    <location>
        <position position="1"/>
    </location>
</feature>
<feature type="non-terminal residue" evidence="2">
    <location>
        <position position="76"/>
    </location>
</feature>
<gene>
    <name evidence="2" type="ORF">TSPGSL018_5004</name>
</gene>
<dbReference type="EMBL" id="GBEZ01002297">
    <property type="protein sequence ID" value="JAC82743.1"/>
    <property type="molecule type" value="Transcribed_RNA"/>
</dbReference>
<protein>
    <submittedName>
        <fullName evidence="2">Uncharacterized protein</fullName>
    </submittedName>
</protein>
<reference evidence="2" key="1">
    <citation type="submission" date="2014-05" db="EMBL/GenBank/DDBJ databases">
        <title>The transcriptome of the halophilic microalga Tetraselmis sp. GSL018 isolated from the Great Salt Lake, Utah.</title>
        <authorList>
            <person name="Jinkerson R.E."/>
            <person name="D'Adamo S."/>
            <person name="Posewitz M.C."/>
        </authorList>
    </citation>
    <scope>NUCLEOTIDE SEQUENCE</scope>
    <source>
        <strain evidence="2">GSL018</strain>
    </source>
</reference>
<proteinExistence type="predicted"/>
<sequence length="76" mass="7958">FRPPPPSRGRCEAEGDARGTRIRPTAMKEEAPQGARPEAAGRPEPGAQEALHEGRGNVGRKGAPGMPFSHETGASD</sequence>
<evidence type="ECO:0000313" key="2">
    <source>
        <dbReference type="EMBL" id="JAC82743.1"/>
    </source>
</evidence>
<organism evidence="2">
    <name type="scientific">Tetraselmis sp. GSL018</name>
    <dbReference type="NCBI Taxonomy" id="582737"/>
    <lineage>
        <taxon>Eukaryota</taxon>
        <taxon>Viridiplantae</taxon>
        <taxon>Chlorophyta</taxon>
        <taxon>core chlorophytes</taxon>
        <taxon>Chlorodendrophyceae</taxon>
        <taxon>Chlorodendrales</taxon>
        <taxon>Chlorodendraceae</taxon>
        <taxon>Tetraselmis</taxon>
    </lineage>
</organism>
<feature type="region of interest" description="Disordered" evidence="1">
    <location>
        <begin position="1"/>
        <end position="76"/>
    </location>
</feature>
<name>A0A061SEN1_9CHLO</name>
<feature type="compositionally biased region" description="Basic and acidic residues" evidence="1">
    <location>
        <begin position="9"/>
        <end position="19"/>
    </location>
</feature>
<evidence type="ECO:0000256" key="1">
    <source>
        <dbReference type="SAM" id="MobiDB-lite"/>
    </source>
</evidence>
<accession>A0A061SEN1</accession>